<keyword evidence="1" id="KW-0812">Transmembrane</keyword>
<accession>A0A0G3HEW9</accession>
<feature type="transmembrane region" description="Helical" evidence="1">
    <location>
        <begin position="67"/>
        <end position="88"/>
    </location>
</feature>
<dbReference type="EMBL" id="CP011546">
    <property type="protein sequence ID" value="AKK11270.1"/>
    <property type="molecule type" value="Genomic_DNA"/>
</dbReference>
<dbReference type="RefSeq" id="WP_047259714.1">
    <property type="nucleotide sequence ID" value="NZ_CP011546.1"/>
</dbReference>
<proteinExistence type="predicted"/>
<reference evidence="3" key="2">
    <citation type="submission" date="2015-05" db="EMBL/GenBank/DDBJ databases">
        <title>Complete genome sequence of Corynebacterium uterequi DSM 45634, isolated from the uterus of a maiden mare.</title>
        <authorList>
            <person name="Ruckert C."/>
            <person name="Albersmeier A."/>
            <person name="Winkler A."/>
            <person name="Tauch A."/>
        </authorList>
    </citation>
    <scope>NUCLEOTIDE SEQUENCE [LARGE SCALE GENOMIC DNA]</scope>
    <source>
        <strain evidence="3">DSM 45634</strain>
    </source>
</reference>
<evidence type="ECO:0000256" key="1">
    <source>
        <dbReference type="SAM" id="Phobius"/>
    </source>
</evidence>
<dbReference type="STRING" id="1072256.CUTER_06405"/>
<organism evidence="2 3">
    <name type="scientific">Corynebacterium uterequi</name>
    <dbReference type="NCBI Taxonomy" id="1072256"/>
    <lineage>
        <taxon>Bacteria</taxon>
        <taxon>Bacillati</taxon>
        <taxon>Actinomycetota</taxon>
        <taxon>Actinomycetes</taxon>
        <taxon>Mycobacteriales</taxon>
        <taxon>Corynebacteriaceae</taxon>
        <taxon>Corynebacterium</taxon>
    </lineage>
</organism>
<reference evidence="2 3" key="1">
    <citation type="journal article" date="2015" name="Genome Announc.">
        <title>Virulence Factor Genes Detected in the Complete Genome Sequence of Corynebacterium uterequi DSM 45634, Isolated from the Uterus of a Maiden Mare.</title>
        <authorList>
            <person name="Ruckert C."/>
            <person name="Kriete M."/>
            <person name="Jaenicke S."/>
            <person name="Winkler A."/>
            <person name="Tauch A."/>
        </authorList>
    </citation>
    <scope>NUCLEOTIDE SEQUENCE [LARGE SCALE GENOMIC DNA]</scope>
    <source>
        <strain evidence="2 3">DSM 45634</strain>
    </source>
</reference>
<feature type="transmembrane region" description="Helical" evidence="1">
    <location>
        <begin position="41"/>
        <end position="61"/>
    </location>
</feature>
<dbReference type="InterPro" id="IPR021449">
    <property type="entry name" value="DUF3099"/>
</dbReference>
<dbReference type="KEGG" id="cut:CUTER_06405"/>
<dbReference type="Proteomes" id="UP000035548">
    <property type="component" value="Chromosome"/>
</dbReference>
<dbReference type="PATRIC" id="fig|1072256.5.peg.1265"/>
<protein>
    <submittedName>
        <fullName evidence="2">Putative DUF3099 family protein</fullName>
    </submittedName>
</protein>
<dbReference type="AlphaFoldDB" id="A0A0G3HEW9"/>
<evidence type="ECO:0000313" key="3">
    <source>
        <dbReference type="Proteomes" id="UP000035548"/>
    </source>
</evidence>
<keyword evidence="1" id="KW-1133">Transmembrane helix</keyword>
<name>A0A0G3HEW9_9CORY</name>
<dbReference type="Pfam" id="PF11298">
    <property type="entry name" value="DUF3099"/>
    <property type="match status" value="1"/>
</dbReference>
<evidence type="ECO:0000313" key="2">
    <source>
        <dbReference type="EMBL" id="AKK11270.1"/>
    </source>
</evidence>
<dbReference type="OrthoDB" id="5188998at2"/>
<keyword evidence="1" id="KW-0472">Membrane</keyword>
<gene>
    <name evidence="2" type="ORF">CUTER_06405</name>
</gene>
<sequence length="145" mass="16711">MDADPRNGRLSARWRPFRRPSQLITSAPQSSHQQRAHRRKWYLIVNLSRVPLLVLCGVAFWVWDNVWLTVVLFILAVPTPLIAVVFANEKNPKKDPRMKGVYKPAVARAQQEWLEQHHYTAISAPVSEVIDHVPDVPHQEGPENR</sequence>
<keyword evidence="3" id="KW-1185">Reference proteome</keyword>